<feature type="compositionally biased region" description="Polar residues" evidence="3">
    <location>
        <begin position="39"/>
        <end position="48"/>
    </location>
</feature>
<evidence type="ECO:0000259" key="4">
    <source>
        <dbReference type="PROSITE" id="PS50102"/>
    </source>
</evidence>
<gene>
    <name evidence="5" type="ORF">M9Y10_004900</name>
</gene>
<feature type="domain" description="RRM" evidence="4">
    <location>
        <begin position="62"/>
        <end position="139"/>
    </location>
</feature>
<dbReference type="InterPro" id="IPR035979">
    <property type="entry name" value="RBD_domain_sf"/>
</dbReference>
<dbReference type="PANTHER" id="PTHR48025">
    <property type="entry name" value="OS02G0815200 PROTEIN"/>
    <property type="match status" value="1"/>
</dbReference>
<dbReference type="SMART" id="SM00360">
    <property type="entry name" value="RRM"/>
    <property type="match status" value="1"/>
</dbReference>
<dbReference type="PROSITE" id="PS50102">
    <property type="entry name" value="RRM"/>
    <property type="match status" value="1"/>
</dbReference>
<dbReference type="InterPro" id="IPR012677">
    <property type="entry name" value="Nucleotide-bd_a/b_plait_sf"/>
</dbReference>
<feature type="region of interest" description="Disordered" evidence="3">
    <location>
        <begin position="302"/>
        <end position="330"/>
    </location>
</feature>
<comment type="caution">
    <text evidence="5">The sequence shown here is derived from an EMBL/GenBank/DDBJ whole genome shotgun (WGS) entry which is preliminary data.</text>
</comment>
<dbReference type="CDD" id="cd00590">
    <property type="entry name" value="RRM_SF"/>
    <property type="match status" value="1"/>
</dbReference>
<dbReference type="Proteomes" id="UP001470230">
    <property type="component" value="Unassembled WGS sequence"/>
</dbReference>
<dbReference type="SUPFAM" id="SSF54928">
    <property type="entry name" value="RNA-binding domain, RBD"/>
    <property type="match status" value="1"/>
</dbReference>
<dbReference type="PANTHER" id="PTHR48025:SF1">
    <property type="entry name" value="RRM DOMAIN-CONTAINING PROTEIN"/>
    <property type="match status" value="1"/>
</dbReference>
<dbReference type="InterPro" id="IPR050502">
    <property type="entry name" value="Euk_RNA-bind_prot"/>
</dbReference>
<accession>A0ABR2JK81</accession>
<feature type="compositionally biased region" description="Basic and acidic residues" evidence="3">
    <location>
        <begin position="441"/>
        <end position="456"/>
    </location>
</feature>
<evidence type="ECO:0000313" key="5">
    <source>
        <dbReference type="EMBL" id="KAK8878136.1"/>
    </source>
</evidence>
<dbReference type="Gene3D" id="3.30.70.330">
    <property type="match status" value="1"/>
</dbReference>
<dbReference type="InterPro" id="IPR000504">
    <property type="entry name" value="RRM_dom"/>
</dbReference>
<keyword evidence="1 2" id="KW-0694">RNA-binding</keyword>
<evidence type="ECO:0000256" key="2">
    <source>
        <dbReference type="PROSITE-ProRule" id="PRU00176"/>
    </source>
</evidence>
<feature type="region of interest" description="Disordered" evidence="3">
    <location>
        <begin position="1"/>
        <end position="55"/>
    </location>
</feature>
<keyword evidence="6" id="KW-1185">Reference proteome</keyword>
<dbReference type="EMBL" id="JAPFFF010000011">
    <property type="protein sequence ID" value="KAK8878136.1"/>
    <property type="molecule type" value="Genomic_DNA"/>
</dbReference>
<name>A0ABR2JK81_9EUKA</name>
<feature type="region of interest" description="Disordered" evidence="3">
    <location>
        <begin position="414"/>
        <end position="463"/>
    </location>
</feature>
<feature type="compositionally biased region" description="Low complexity" evidence="3">
    <location>
        <begin position="199"/>
        <end position="214"/>
    </location>
</feature>
<evidence type="ECO:0000256" key="1">
    <source>
        <dbReference type="ARBA" id="ARBA00022884"/>
    </source>
</evidence>
<organism evidence="5 6">
    <name type="scientific">Tritrichomonas musculus</name>
    <dbReference type="NCBI Taxonomy" id="1915356"/>
    <lineage>
        <taxon>Eukaryota</taxon>
        <taxon>Metamonada</taxon>
        <taxon>Parabasalia</taxon>
        <taxon>Tritrichomonadida</taxon>
        <taxon>Tritrichomonadidae</taxon>
        <taxon>Tritrichomonas</taxon>
    </lineage>
</organism>
<sequence>MEENEEIQGDLGKASKENQPSTRNETNEVDNDVEKNQETTENNEAQPENEQKDEAATVKKSQKLFFCNINRSSDLSNIFKVFRNYGKICDILILKDKNGHSLGRGFVEFMDESDAENALNCLNNTFVDGLKISINFATPRVRKASDVEYKQDPEKLDEDMRRKDIRLRIKKNEALSRMPPPQQARNSHRKRRSYRDSYGDYSRSQDQYDYMSDYDPYGYDIDDREFNDRRIRRERDRERDRRYHHEISRDRERNYIREFDRDRDQDYYVSPHSHHHGRPPPPVAYIQESSRHVVPNIPVMRGPYRHDLLPPNSARVQPPHGRSRRPNNDYDFDYDYDHDHHSHRRRVESLVPQQRHPNFVRSTMHMLPYSQSHVVYQPVVGRSNSSPAGSNAAESPTAATTVIRVVPGQQQIGQPVVPVRQYPDDIRMQRGQPPPNSLPDEQQRGYWDDNDYDQRNYRRRDRI</sequence>
<evidence type="ECO:0000256" key="3">
    <source>
        <dbReference type="SAM" id="MobiDB-lite"/>
    </source>
</evidence>
<reference evidence="5 6" key="1">
    <citation type="submission" date="2024-04" db="EMBL/GenBank/DDBJ databases">
        <title>Tritrichomonas musculus Genome.</title>
        <authorList>
            <person name="Alves-Ferreira E."/>
            <person name="Grigg M."/>
            <person name="Lorenzi H."/>
            <person name="Galac M."/>
        </authorList>
    </citation>
    <scope>NUCLEOTIDE SEQUENCE [LARGE SCALE GENOMIC DNA]</scope>
    <source>
        <strain evidence="5 6">EAF2021</strain>
    </source>
</reference>
<evidence type="ECO:0000313" key="6">
    <source>
        <dbReference type="Proteomes" id="UP001470230"/>
    </source>
</evidence>
<protein>
    <submittedName>
        <fullName evidence="5">Protein phosphatase PP2A regulatory subunit B</fullName>
    </submittedName>
</protein>
<dbReference type="Pfam" id="PF00076">
    <property type="entry name" value="RRM_1"/>
    <property type="match status" value="1"/>
</dbReference>
<proteinExistence type="predicted"/>
<feature type="region of interest" description="Disordered" evidence="3">
    <location>
        <begin position="169"/>
        <end position="214"/>
    </location>
</feature>